<proteinExistence type="predicted"/>
<sequence>MPTTRMTDRSPPPPRQREKQRREGEKLQSSSVRPSILTDPSVCPMRRRSSLIHGGSGKKCGGDKQPLGLAMAEGSRGSGGHARSMEAEAASGLAVLV</sequence>
<feature type="region of interest" description="Disordered" evidence="1">
    <location>
        <begin position="1"/>
        <end position="97"/>
    </location>
</feature>
<accession>A0A0E0F2R1</accession>
<dbReference type="HOGENOM" id="CLU_2350268_0_0_1"/>
<evidence type="ECO:0000313" key="2">
    <source>
        <dbReference type="EnsemblPlants" id="OMERI11G03360.1"/>
    </source>
</evidence>
<organism evidence="2">
    <name type="scientific">Oryza meridionalis</name>
    <dbReference type="NCBI Taxonomy" id="40149"/>
    <lineage>
        <taxon>Eukaryota</taxon>
        <taxon>Viridiplantae</taxon>
        <taxon>Streptophyta</taxon>
        <taxon>Embryophyta</taxon>
        <taxon>Tracheophyta</taxon>
        <taxon>Spermatophyta</taxon>
        <taxon>Magnoliopsida</taxon>
        <taxon>Liliopsida</taxon>
        <taxon>Poales</taxon>
        <taxon>Poaceae</taxon>
        <taxon>BOP clade</taxon>
        <taxon>Oryzoideae</taxon>
        <taxon>Oryzeae</taxon>
        <taxon>Oryzinae</taxon>
        <taxon>Oryza</taxon>
    </lineage>
</organism>
<reference evidence="2" key="1">
    <citation type="submission" date="2015-04" db="UniProtKB">
        <authorList>
            <consortium name="EnsemblPlants"/>
        </authorList>
    </citation>
    <scope>IDENTIFICATION</scope>
</reference>
<name>A0A0E0F2R1_9ORYZ</name>
<dbReference type="AlphaFoldDB" id="A0A0E0F2R1"/>
<protein>
    <submittedName>
        <fullName evidence="2">Uncharacterized protein</fullName>
    </submittedName>
</protein>
<dbReference type="EnsemblPlants" id="OMERI11G03360.1">
    <property type="protein sequence ID" value="OMERI11G03360.1"/>
    <property type="gene ID" value="OMERI11G03360"/>
</dbReference>
<reference evidence="2" key="2">
    <citation type="submission" date="2018-05" db="EMBL/GenBank/DDBJ databases">
        <title>OmerRS3 (Oryza meridionalis Reference Sequence Version 3).</title>
        <authorList>
            <person name="Zhang J."/>
            <person name="Kudrna D."/>
            <person name="Lee S."/>
            <person name="Talag J."/>
            <person name="Welchert J."/>
            <person name="Wing R.A."/>
        </authorList>
    </citation>
    <scope>NUCLEOTIDE SEQUENCE [LARGE SCALE GENOMIC DNA]</scope>
    <source>
        <strain evidence="2">cv. OR44</strain>
    </source>
</reference>
<keyword evidence="3" id="KW-1185">Reference proteome</keyword>
<dbReference type="Proteomes" id="UP000008021">
    <property type="component" value="Chromosome 11"/>
</dbReference>
<evidence type="ECO:0000313" key="3">
    <source>
        <dbReference type="Proteomes" id="UP000008021"/>
    </source>
</evidence>
<dbReference type="Gramene" id="OMERI11G03360.1">
    <property type="protein sequence ID" value="OMERI11G03360.1"/>
    <property type="gene ID" value="OMERI11G03360"/>
</dbReference>
<feature type="compositionally biased region" description="Basic and acidic residues" evidence="1">
    <location>
        <begin position="15"/>
        <end position="26"/>
    </location>
</feature>
<evidence type="ECO:0000256" key="1">
    <source>
        <dbReference type="SAM" id="MobiDB-lite"/>
    </source>
</evidence>